<reference evidence="2" key="1">
    <citation type="submission" date="2023-03" db="EMBL/GenBank/DDBJ databases">
        <title>Massive genome expansion in bonnet fungi (Mycena s.s.) driven by repeated elements and novel gene families across ecological guilds.</title>
        <authorList>
            <consortium name="Lawrence Berkeley National Laboratory"/>
            <person name="Harder C.B."/>
            <person name="Miyauchi S."/>
            <person name="Viragh M."/>
            <person name="Kuo A."/>
            <person name="Thoen E."/>
            <person name="Andreopoulos B."/>
            <person name="Lu D."/>
            <person name="Skrede I."/>
            <person name="Drula E."/>
            <person name="Henrissat B."/>
            <person name="Morin E."/>
            <person name="Kohler A."/>
            <person name="Barry K."/>
            <person name="LaButti K."/>
            <person name="Morin E."/>
            <person name="Salamov A."/>
            <person name="Lipzen A."/>
            <person name="Mereny Z."/>
            <person name="Hegedus B."/>
            <person name="Baldrian P."/>
            <person name="Stursova M."/>
            <person name="Weitz H."/>
            <person name="Taylor A."/>
            <person name="Grigoriev I.V."/>
            <person name="Nagy L.G."/>
            <person name="Martin F."/>
            <person name="Kauserud H."/>
        </authorList>
    </citation>
    <scope>NUCLEOTIDE SEQUENCE</scope>
    <source>
        <strain evidence="2">CBHHK002</strain>
    </source>
</reference>
<evidence type="ECO:0000313" key="2">
    <source>
        <dbReference type="EMBL" id="KAJ7307688.1"/>
    </source>
</evidence>
<accession>A0AAD7EBB8</accession>
<feature type="region of interest" description="Disordered" evidence="1">
    <location>
        <begin position="1"/>
        <end position="48"/>
    </location>
</feature>
<comment type="caution">
    <text evidence="2">The sequence shown here is derived from an EMBL/GenBank/DDBJ whole genome shotgun (WGS) entry which is preliminary data.</text>
</comment>
<dbReference type="Proteomes" id="UP001218218">
    <property type="component" value="Unassembled WGS sequence"/>
</dbReference>
<feature type="compositionally biased region" description="Low complexity" evidence="1">
    <location>
        <begin position="27"/>
        <end position="38"/>
    </location>
</feature>
<protein>
    <submittedName>
        <fullName evidence="2">Uncharacterized protein</fullName>
    </submittedName>
</protein>
<proteinExistence type="predicted"/>
<evidence type="ECO:0000313" key="3">
    <source>
        <dbReference type="Proteomes" id="UP001218218"/>
    </source>
</evidence>
<keyword evidence="3" id="KW-1185">Reference proteome</keyword>
<dbReference type="EMBL" id="JARIHO010000088">
    <property type="protein sequence ID" value="KAJ7307688.1"/>
    <property type="molecule type" value="Genomic_DNA"/>
</dbReference>
<name>A0AAD7EBB8_9AGAR</name>
<dbReference type="AlphaFoldDB" id="A0AAD7EBB8"/>
<evidence type="ECO:0000256" key="1">
    <source>
        <dbReference type="SAM" id="MobiDB-lite"/>
    </source>
</evidence>
<organism evidence="2 3">
    <name type="scientific">Mycena albidolilacea</name>
    <dbReference type="NCBI Taxonomy" id="1033008"/>
    <lineage>
        <taxon>Eukaryota</taxon>
        <taxon>Fungi</taxon>
        <taxon>Dikarya</taxon>
        <taxon>Basidiomycota</taxon>
        <taxon>Agaricomycotina</taxon>
        <taxon>Agaricomycetes</taxon>
        <taxon>Agaricomycetidae</taxon>
        <taxon>Agaricales</taxon>
        <taxon>Marasmiineae</taxon>
        <taxon>Mycenaceae</taxon>
        <taxon>Mycena</taxon>
    </lineage>
</organism>
<sequence>MPHRRAKKAICEQERSKKYSALPQAPSSINSSNRSFSRMPSRGDVVDGNNDAAQVRAGFLDKRKLYGKMVTGNVGTYGHAQFPTTSVLVPDEGTTQFGTCQFEIASNGDSDFVVARHELRLQRQGRACWALIFDPSPTAKDHGVFLLINALFVAGQPDGIVFSGRATPAGKNKTDEYCTVQTYLFCPDFVNPRRGKLAKRVTHLRFAPTPLSTYARKFIRHAIVASHHVDSLQVKECGLADLFFCGNGQYYSIDWLLSAEGSAPLVAVALGYPFLLGSSISIPKPAVGVLEVVIIIINARGVDACACAAELTRGRGLST</sequence>
<gene>
    <name evidence="2" type="ORF">DFH08DRAFT_824215</name>
</gene>